<feature type="domain" description="MIF4G" evidence="7">
    <location>
        <begin position="466"/>
        <end position="649"/>
    </location>
</feature>
<keyword evidence="2 5" id="KW-0812">Transmembrane</keyword>
<feature type="transmembrane region" description="Helical" evidence="5">
    <location>
        <begin position="49"/>
        <end position="69"/>
    </location>
</feature>
<comment type="subcellular location">
    <subcellularLocation>
        <location evidence="1">Membrane</location>
        <topology evidence="1">Multi-pass membrane protein</topology>
    </subcellularLocation>
</comment>
<dbReference type="PANTHER" id="PTHR18034:SF3">
    <property type="entry name" value="PRE-MRNA-SPLICING FACTOR CWC22 HOMOLOG"/>
    <property type="match status" value="1"/>
</dbReference>
<evidence type="ECO:0000256" key="2">
    <source>
        <dbReference type="ARBA" id="ARBA00022692"/>
    </source>
</evidence>
<comment type="caution">
    <text evidence="8">The sequence shown here is derived from an EMBL/GenBank/DDBJ whole genome shotgun (WGS) entry which is preliminary data.</text>
</comment>
<name>A0ABQ8UQ12_9EUKA</name>
<evidence type="ECO:0000256" key="4">
    <source>
        <dbReference type="ARBA" id="ARBA00023136"/>
    </source>
</evidence>
<sequence length="724" mass="79972">MMQEMNPIDHDSDEKVPLRTKIRLYQAWPGNNAFLCKGRLFVGSDWRSTLATLFGFTLGGVFFGLIPISGANNVTTTLSFWAVYFLDLAAYILSLAFLYLCCFRDPGVIPRHTARLEALDITAPLPPEMQGMKYCETCCSFRPQRASHCSECNNCVLRVGNCIGERNYRFFIGFLLSTSALCLTLMGLCIAHLLGSIALTESVGGGLIRSWPACAAFFVALFGTLFTVPLAIQHMRLVFINQTTRENVKGFYNMQPNPFNLGWLANLYSLLFGTMKRGMDFREILPHGHPLLTIEPRGRRLLAALGLPVPPMPPTPRELELMALSSAATPQDGPTYMPSSSSPQKPQTDSSPQPPAEPVATTPPQAPSATDPGGEKGLFKTVSGAQIEVLPAAEWGRPVTSTCECLSFPGARHLVCGNLFFSSPPNHPSNMSNNVYLPPHKMAQLAAKITDKSSIEFQQLAWTALRKSVNGLINKANVSNLRNIIPEIFSENIIRGRGLFARSIIKAQIASPSFTNVYAAVVAVINPHFPALGELVLTRLILTFRKSYRRNDKPICLATVRFLAHLINQQVAHETLALEICALLLEHPTEDSVEIAAVFLRECGQLLLEVAASGLQAIFEQLRTILSEGTLDPRVQYVIESLMEIRKKKFEEFPSIVPELDIVESDTQITHELSLSDDNLDPQTTLDLFHFEPEFEKNNQSYARIKEGILGDQAALASRPLGLR</sequence>
<keyword evidence="5" id="KW-0808">Transferase</keyword>
<dbReference type="InterPro" id="IPR050781">
    <property type="entry name" value="CWC22_splicing_factor"/>
</dbReference>
<dbReference type="Pfam" id="PF01529">
    <property type="entry name" value="DHHC"/>
    <property type="match status" value="1"/>
</dbReference>
<dbReference type="EC" id="2.3.1.225" evidence="5"/>
<comment type="domain">
    <text evidence="5">The DHHC domain is required for palmitoyltransferase activity.</text>
</comment>
<dbReference type="PANTHER" id="PTHR18034">
    <property type="entry name" value="CELL CYCLE CONTROL PROTEIN CWF22-RELATED"/>
    <property type="match status" value="1"/>
</dbReference>
<keyword evidence="4 5" id="KW-0472">Membrane</keyword>
<evidence type="ECO:0000259" key="7">
    <source>
        <dbReference type="SMART" id="SM00543"/>
    </source>
</evidence>
<accession>A0ABQ8UQ12</accession>
<evidence type="ECO:0000256" key="1">
    <source>
        <dbReference type="ARBA" id="ARBA00004141"/>
    </source>
</evidence>
<dbReference type="Proteomes" id="UP001141327">
    <property type="component" value="Unassembled WGS sequence"/>
</dbReference>
<dbReference type="EMBL" id="JAPMOS010000017">
    <property type="protein sequence ID" value="KAJ4459797.1"/>
    <property type="molecule type" value="Genomic_DNA"/>
</dbReference>
<dbReference type="SUPFAM" id="SSF48371">
    <property type="entry name" value="ARM repeat"/>
    <property type="match status" value="1"/>
</dbReference>
<evidence type="ECO:0000313" key="8">
    <source>
        <dbReference type="EMBL" id="KAJ4459797.1"/>
    </source>
</evidence>
<organism evidence="8 9">
    <name type="scientific">Paratrimastix pyriformis</name>
    <dbReference type="NCBI Taxonomy" id="342808"/>
    <lineage>
        <taxon>Eukaryota</taxon>
        <taxon>Metamonada</taxon>
        <taxon>Preaxostyla</taxon>
        <taxon>Paratrimastigidae</taxon>
        <taxon>Paratrimastix</taxon>
    </lineage>
</organism>
<proteinExistence type="inferred from homology"/>
<dbReference type="PROSITE" id="PS50216">
    <property type="entry name" value="DHHC"/>
    <property type="match status" value="1"/>
</dbReference>
<protein>
    <recommendedName>
        <fullName evidence="5">Palmitoyltransferase</fullName>
        <ecNumber evidence="5">2.3.1.225</ecNumber>
    </recommendedName>
</protein>
<reference evidence="8" key="1">
    <citation type="journal article" date="2022" name="bioRxiv">
        <title>Genomics of Preaxostyla Flagellates Illuminates Evolutionary Transitions and the Path Towards Mitochondrial Loss.</title>
        <authorList>
            <person name="Novak L.V.F."/>
            <person name="Treitli S.C."/>
            <person name="Pyrih J."/>
            <person name="Halakuc P."/>
            <person name="Pipaliya S.V."/>
            <person name="Vacek V."/>
            <person name="Brzon O."/>
            <person name="Soukal P."/>
            <person name="Eme L."/>
            <person name="Dacks J.B."/>
            <person name="Karnkowska A."/>
            <person name="Elias M."/>
            <person name="Hampl V."/>
        </authorList>
    </citation>
    <scope>NUCLEOTIDE SEQUENCE</scope>
    <source>
        <strain evidence="8">RCP-MX</strain>
    </source>
</reference>
<gene>
    <name evidence="8" type="ORF">PAPYR_4194</name>
</gene>
<feature type="transmembrane region" description="Helical" evidence="5">
    <location>
        <begin position="210"/>
        <end position="232"/>
    </location>
</feature>
<keyword evidence="3 5" id="KW-1133">Transmembrane helix</keyword>
<comment type="similarity">
    <text evidence="5">Belongs to the DHHC palmitoyltransferase family.</text>
</comment>
<keyword evidence="5" id="KW-0012">Acyltransferase</keyword>
<keyword evidence="9" id="KW-1185">Reference proteome</keyword>
<feature type="region of interest" description="Disordered" evidence="6">
    <location>
        <begin position="328"/>
        <end position="378"/>
    </location>
</feature>
<evidence type="ECO:0000313" key="9">
    <source>
        <dbReference type="Proteomes" id="UP001141327"/>
    </source>
</evidence>
<comment type="catalytic activity">
    <reaction evidence="5">
        <text>L-cysteinyl-[protein] + hexadecanoyl-CoA = S-hexadecanoyl-L-cysteinyl-[protein] + CoA</text>
        <dbReference type="Rhea" id="RHEA:36683"/>
        <dbReference type="Rhea" id="RHEA-COMP:10131"/>
        <dbReference type="Rhea" id="RHEA-COMP:11032"/>
        <dbReference type="ChEBI" id="CHEBI:29950"/>
        <dbReference type="ChEBI" id="CHEBI:57287"/>
        <dbReference type="ChEBI" id="CHEBI:57379"/>
        <dbReference type="ChEBI" id="CHEBI:74151"/>
        <dbReference type="EC" id="2.3.1.225"/>
    </reaction>
</comment>
<dbReference type="Gene3D" id="1.25.40.180">
    <property type="match status" value="1"/>
</dbReference>
<dbReference type="Pfam" id="PF02854">
    <property type="entry name" value="MIF4G"/>
    <property type="match status" value="1"/>
</dbReference>
<evidence type="ECO:0000256" key="3">
    <source>
        <dbReference type="ARBA" id="ARBA00022989"/>
    </source>
</evidence>
<feature type="transmembrane region" description="Helical" evidence="5">
    <location>
        <begin position="81"/>
        <end position="102"/>
    </location>
</feature>
<dbReference type="SMART" id="SM00543">
    <property type="entry name" value="MIF4G"/>
    <property type="match status" value="1"/>
</dbReference>
<evidence type="ECO:0000256" key="6">
    <source>
        <dbReference type="SAM" id="MobiDB-lite"/>
    </source>
</evidence>
<dbReference type="InterPro" id="IPR001594">
    <property type="entry name" value="Palmitoyltrfase_DHHC"/>
</dbReference>
<feature type="compositionally biased region" description="Polar residues" evidence="6">
    <location>
        <begin position="337"/>
        <end position="351"/>
    </location>
</feature>
<dbReference type="InterPro" id="IPR003890">
    <property type="entry name" value="MIF4G-like_typ-3"/>
</dbReference>
<feature type="transmembrane region" description="Helical" evidence="5">
    <location>
        <begin position="170"/>
        <end position="198"/>
    </location>
</feature>
<dbReference type="InterPro" id="IPR016024">
    <property type="entry name" value="ARM-type_fold"/>
</dbReference>
<evidence type="ECO:0000256" key="5">
    <source>
        <dbReference type="RuleBase" id="RU079119"/>
    </source>
</evidence>